<name>A0ABS6XI57_9SPHN</name>
<feature type="transmembrane region" description="Helical" evidence="2">
    <location>
        <begin position="202"/>
        <end position="220"/>
    </location>
</feature>
<keyword evidence="2" id="KW-1133">Transmembrane helix</keyword>
<feature type="transmembrane region" description="Helical" evidence="2">
    <location>
        <begin position="180"/>
        <end position="196"/>
    </location>
</feature>
<dbReference type="PANTHER" id="PTHR38434:SF1">
    <property type="entry name" value="BLL2549 PROTEIN"/>
    <property type="match status" value="1"/>
</dbReference>
<organism evidence="3 4">
    <name type="scientific">Stakelama flava</name>
    <dbReference type="NCBI Taxonomy" id="2860338"/>
    <lineage>
        <taxon>Bacteria</taxon>
        <taxon>Pseudomonadati</taxon>
        <taxon>Pseudomonadota</taxon>
        <taxon>Alphaproteobacteria</taxon>
        <taxon>Sphingomonadales</taxon>
        <taxon>Sphingomonadaceae</taxon>
        <taxon>Stakelama</taxon>
    </lineage>
</organism>
<feature type="compositionally biased region" description="Basic and acidic residues" evidence="1">
    <location>
        <begin position="44"/>
        <end position="54"/>
    </location>
</feature>
<dbReference type="Proteomes" id="UP001197214">
    <property type="component" value="Unassembled WGS sequence"/>
</dbReference>
<feature type="transmembrane region" description="Helical" evidence="2">
    <location>
        <begin position="514"/>
        <end position="531"/>
    </location>
</feature>
<accession>A0ABS6XI57</accession>
<feature type="transmembrane region" description="Helical" evidence="2">
    <location>
        <begin position="303"/>
        <end position="323"/>
    </location>
</feature>
<feature type="transmembrane region" description="Helical" evidence="2">
    <location>
        <begin position="783"/>
        <end position="801"/>
    </location>
</feature>
<feature type="transmembrane region" description="Helical" evidence="2">
    <location>
        <begin position="330"/>
        <end position="348"/>
    </location>
</feature>
<feature type="transmembrane region" description="Helical" evidence="2">
    <location>
        <begin position="277"/>
        <end position="297"/>
    </location>
</feature>
<feature type="transmembrane region" description="Helical" evidence="2">
    <location>
        <begin position="379"/>
        <end position="396"/>
    </location>
</feature>
<dbReference type="EMBL" id="JAHWZX010000002">
    <property type="protein sequence ID" value="MBW4329875.1"/>
    <property type="molecule type" value="Genomic_DNA"/>
</dbReference>
<evidence type="ECO:0000313" key="3">
    <source>
        <dbReference type="EMBL" id="MBW4329875.1"/>
    </source>
</evidence>
<feature type="transmembrane region" description="Helical" evidence="2">
    <location>
        <begin position="543"/>
        <end position="561"/>
    </location>
</feature>
<feature type="transmembrane region" description="Helical" evidence="2">
    <location>
        <begin position="149"/>
        <end position="168"/>
    </location>
</feature>
<feature type="transmembrane region" description="Helical" evidence="2">
    <location>
        <begin position="881"/>
        <end position="899"/>
    </location>
</feature>
<keyword evidence="2" id="KW-0472">Membrane</keyword>
<feature type="transmembrane region" description="Helical" evidence="2">
    <location>
        <begin position="935"/>
        <end position="953"/>
    </location>
</feature>
<feature type="transmembrane region" description="Helical" evidence="2">
    <location>
        <begin position="714"/>
        <end position="734"/>
    </location>
</feature>
<feature type="transmembrane region" description="Helical" evidence="2">
    <location>
        <begin position="227"/>
        <end position="246"/>
    </location>
</feature>
<gene>
    <name evidence="3" type="ORF">KY084_03170</name>
</gene>
<feature type="transmembrane region" description="Helical" evidence="2">
    <location>
        <begin position="813"/>
        <end position="833"/>
    </location>
</feature>
<feature type="transmembrane region" description="Helical" evidence="2">
    <location>
        <begin position="458"/>
        <end position="476"/>
    </location>
</feature>
<feature type="transmembrane region" description="Helical" evidence="2">
    <location>
        <begin position="685"/>
        <end position="707"/>
    </location>
</feature>
<sequence length="961" mass="100851">MELLFFFIGAGVLAWCWHRIGLLERRVAELEAGMRVADAPAPVGERRPDVREDAPTTPPAEPVEPATSIATKAVPAPELRPHARTAPNIPNRLEIADRLKRLKPGFDFEEIFGRLLPIWGGGIALAIAGFFLVRWSIEVGMLTRTVRAAMGFGFGVLLLIAAECALRFEARVRDARVRQALAGAGLATLYASFYLAGSHYALIGPVASFVGMAVVTALAIGLSFRFGLPSAVLGLVGGFAAPALAGDTAPNLPLLVTYLALVTGGLAATGQRQKRPWLGVAALGGGLCWAVLMLFAAPFGSGGILALGFYLILIGAMLPALIGAGALGRISRVIAAALATAQIAALVGESGYSLLAWGCYLLLAVAIAALGLRVPVMRRAGGVAAALSVWLLAAWTGASAGWFAVIAGAMALIFAGAPVLVIARREAQRVDWGQVALYPIALVFASCVRFGIDIVAGQNALVALAALVLTGAPGFAARRDWPARDEQFTAGPFAALAGASVMTVLTILLALPGWSAPLASMIAAIAVFILLRGRDAVLPRALQWGIALTGVALLIATSRWSEATTMMGTARHIDWRAALRWTMAAVPFVLLRIEARRKAERRPGEALAALLGYGAVAMVTPQHWLPLVVAMVILAIAWRAAFARAAIATLLAIAALWAAVPLLQWSGGGLAALSGEPFLIGDLPALAHAIRYLAPFAVALIGVTVLAGRIGSRTHAAIAGLAFAVTLVLGHILFKQLFAIANTADFVRRGLAERTVWEAILALGAIGVMRAPVDVPGRKKASYALAVVALAHFAWFGMALHNPLWAAQAVGGLPLLNLLLPAYGIVIGTTIWLRGQIGQGRRRTAFDAAIMLLLSVYAISTLRQVFAGTILPGHVGQVEDLLRSILAIALALAFLAWGAKSQQRSWRIGSLVLMLLAVCKVFLFDAAGLEGLGRIASFFALGICLIGIGWFYSRQLGRTPG</sequence>
<keyword evidence="2" id="KW-0812">Transmembrane</keyword>
<evidence type="ECO:0000256" key="1">
    <source>
        <dbReference type="SAM" id="MobiDB-lite"/>
    </source>
</evidence>
<dbReference type="InterPro" id="IPR019286">
    <property type="entry name" value="DUF2339_TM"/>
</dbReference>
<feature type="transmembrane region" description="Helical" evidence="2">
    <location>
        <begin position="754"/>
        <end position="771"/>
    </location>
</feature>
<dbReference type="PANTHER" id="PTHR38434">
    <property type="entry name" value="BLL2549 PROTEIN"/>
    <property type="match status" value="1"/>
</dbReference>
<feature type="transmembrane region" description="Helical" evidence="2">
    <location>
        <begin position="647"/>
        <end position="665"/>
    </location>
</feature>
<dbReference type="Pfam" id="PF10101">
    <property type="entry name" value="DUF2339"/>
    <property type="match status" value="1"/>
</dbReference>
<evidence type="ECO:0000313" key="4">
    <source>
        <dbReference type="Proteomes" id="UP001197214"/>
    </source>
</evidence>
<feature type="transmembrane region" description="Helical" evidence="2">
    <location>
        <begin position="845"/>
        <end position="866"/>
    </location>
</feature>
<protein>
    <submittedName>
        <fullName evidence="3">DUF2339 domain-containing protein</fullName>
    </submittedName>
</protein>
<feature type="transmembrane region" description="Helical" evidence="2">
    <location>
        <begin position="488"/>
        <end position="508"/>
    </location>
</feature>
<keyword evidence="4" id="KW-1185">Reference proteome</keyword>
<feature type="transmembrane region" description="Helical" evidence="2">
    <location>
        <begin position="625"/>
        <end position="642"/>
    </location>
</feature>
<feature type="transmembrane region" description="Helical" evidence="2">
    <location>
        <begin position="911"/>
        <end position="929"/>
    </location>
</feature>
<feature type="transmembrane region" description="Helical" evidence="2">
    <location>
        <begin position="354"/>
        <end position="372"/>
    </location>
</feature>
<evidence type="ECO:0000256" key="2">
    <source>
        <dbReference type="SAM" id="Phobius"/>
    </source>
</evidence>
<feature type="transmembrane region" description="Helical" evidence="2">
    <location>
        <begin position="435"/>
        <end position="452"/>
    </location>
</feature>
<feature type="region of interest" description="Disordered" evidence="1">
    <location>
        <begin position="41"/>
        <end position="68"/>
    </location>
</feature>
<feature type="transmembrane region" description="Helical" evidence="2">
    <location>
        <begin position="252"/>
        <end position="270"/>
    </location>
</feature>
<comment type="caution">
    <text evidence="3">The sequence shown here is derived from an EMBL/GenBank/DDBJ whole genome shotgun (WGS) entry which is preliminary data.</text>
</comment>
<dbReference type="RefSeq" id="WP_219236974.1">
    <property type="nucleotide sequence ID" value="NZ_JAHWZX010000002.1"/>
</dbReference>
<feature type="transmembrane region" description="Helical" evidence="2">
    <location>
        <begin position="111"/>
        <end position="137"/>
    </location>
</feature>
<proteinExistence type="predicted"/>
<feature type="transmembrane region" description="Helical" evidence="2">
    <location>
        <begin position="402"/>
        <end position="423"/>
    </location>
</feature>
<reference evidence="3 4" key="1">
    <citation type="submission" date="2021-07" db="EMBL/GenBank/DDBJ databases">
        <title>Stakelama flava sp. nov., a novel endophytic bacterium isolated from branch of Kandelia candel.</title>
        <authorList>
            <person name="Tuo L."/>
        </authorList>
    </citation>
    <scope>NUCLEOTIDE SEQUENCE [LARGE SCALE GENOMIC DNA]</scope>
    <source>
        <strain evidence="3 4">CBK3Z-3</strain>
    </source>
</reference>